<evidence type="ECO:0000313" key="3">
    <source>
        <dbReference type="Proteomes" id="UP000233491"/>
    </source>
</evidence>
<dbReference type="RefSeq" id="WP_101290218.1">
    <property type="nucleotide sequence ID" value="NZ_FOUQ01000008.1"/>
</dbReference>
<dbReference type="PRINTS" id="PR00625">
    <property type="entry name" value="JDOMAIN"/>
</dbReference>
<feature type="domain" description="J" evidence="1">
    <location>
        <begin position="8"/>
        <end position="71"/>
    </location>
</feature>
<dbReference type="AlphaFoldDB" id="A0A1I4ULM1"/>
<organism evidence="2 3">
    <name type="scientific">Pleomorphomonas diazotrophica</name>
    <dbReference type="NCBI Taxonomy" id="1166257"/>
    <lineage>
        <taxon>Bacteria</taxon>
        <taxon>Pseudomonadati</taxon>
        <taxon>Pseudomonadota</taxon>
        <taxon>Alphaproteobacteria</taxon>
        <taxon>Hyphomicrobiales</taxon>
        <taxon>Pleomorphomonadaceae</taxon>
        <taxon>Pleomorphomonas</taxon>
    </lineage>
</organism>
<accession>A0A1I4ULM1</accession>
<dbReference type="SUPFAM" id="SSF46565">
    <property type="entry name" value="Chaperone J-domain"/>
    <property type="match status" value="1"/>
</dbReference>
<dbReference type="Gene3D" id="1.10.287.110">
    <property type="entry name" value="DnaJ domain"/>
    <property type="match status" value="1"/>
</dbReference>
<dbReference type="Pfam" id="PF00226">
    <property type="entry name" value="DnaJ"/>
    <property type="match status" value="1"/>
</dbReference>
<dbReference type="OrthoDB" id="9779889at2"/>
<dbReference type="InterPro" id="IPR001623">
    <property type="entry name" value="DnaJ_domain"/>
</dbReference>
<proteinExistence type="predicted"/>
<dbReference type="PANTHER" id="PTHR44240">
    <property type="entry name" value="DNAJ DOMAIN (PROKARYOTIC HEAT SHOCK PROTEIN)-RELATED"/>
    <property type="match status" value="1"/>
</dbReference>
<dbReference type="PROSITE" id="PS50076">
    <property type="entry name" value="DNAJ_2"/>
    <property type="match status" value="1"/>
</dbReference>
<reference evidence="2 3" key="1">
    <citation type="submission" date="2017-12" db="EMBL/GenBank/DDBJ databases">
        <title>Anaerobic carbon monoxide metabolism by Pleomorphomonas carboxyditropha sp. nov., a new mesophilic hydrogenogenic carboxidotroph.</title>
        <authorList>
            <person name="Esquivel-Elizondo S."/>
            <person name="Krajmalnik-Brown R."/>
        </authorList>
    </citation>
    <scope>NUCLEOTIDE SEQUENCE [LARGE SCALE GENOMIC DNA]</scope>
    <source>
        <strain evidence="2 3">R5-392</strain>
    </source>
</reference>
<dbReference type="EMBL" id="PJNW01000012">
    <property type="protein sequence ID" value="PKR88375.1"/>
    <property type="molecule type" value="Genomic_DNA"/>
</dbReference>
<dbReference type="InterPro" id="IPR018253">
    <property type="entry name" value="DnaJ_domain_CS"/>
</dbReference>
<dbReference type="PANTHER" id="PTHR44240:SF10">
    <property type="entry name" value="J DOMAIN-CONTAINING PROTEIN"/>
    <property type="match status" value="1"/>
</dbReference>
<name>A0A1I4ULM1_9HYPH</name>
<keyword evidence="3" id="KW-1185">Reference proteome</keyword>
<dbReference type="PROSITE" id="PS00636">
    <property type="entry name" value="DNAJ_1"/>
    <property type="match status" value="1"/>
</dbReference>
<evidence type="ECO:0000259" key="1">
    <source>
        <dbReference type="PROSITE" id="PS50076"/>
    </source>
</evidence>
<dbReference type="Proteomes" id="UP000233491">
    <property type="component" value="Unassembled WGS sequence"/>
</dbReference>
<comment type="caution">
    <text evidence="2">The sequence shown here is derived from an EMBL/GenBank/DDBJ whole genome shotgun (WGS) entry which is preliminary data.</text>
</comment>
<dbReference type="InterPro" id="IPR052276">
    <property type="entry name" value="Diphthamide-biosynth_chaperone"/>
</dbReference>
<dbReference type="SMART" id="SM00271">
    <property type="entry name" value="DnaJ"/>
    <property type="match status" value="1"/>
</dbReference>
<dbReference type="CDD" id="cd06257">
    <property type="entry name" value="DnaJ"/>
    <property type="match status" value="1"/>
</dbReference>
<sequence>MDHSDPLGLYRALGLSPTATAEEIAAAFRRRSKETHPDTSGRESAEEFVQVSAAYEVLGDPARREKYDRSNWEPFKRDTEAEKERAQDREFHGDWGEIRIDPICCDFCGRVTAQPRYLTFSYFVGLVVWAHAKRASGIFCVKCARLKAILYSLITMVTGWWVFPTGPYYTVLTILQNGFETERMKEEDYRLILHNVDAFQSRGNLKLAYSLACIAIQSRDNSVSRQAKMFVRRIDSSYPDCRSQKLENAWGKSFLWDLSHVIIAFVLPVSLVVGVFLSQAEWAELHQEDWLYPRIVQADRLSPSSNQTGPGLCKHPPSNGQALGPQSPVRLGHHLGIQNRSDYDLIIKIRAGGMWRAENVVASFFVAKGQQALSPPLPRGKYVVQIAAGEHFGETCDRFLNIYAINQRVDLVDINPYNLPDNGVLFGDPVLNIYDVHPYEDRPSRGDTKIHYTVISFEKFNEP</sequence>
<protein>
    <recommendedName>
        <fullName evidence="1">J domain-containing protein</fullName>
    </recommendedName>
</protein>
<dbReference type="InterPro" id="IPR036869">
    <property type="entry name" value="J_dom_sf"/>
</dbReference>
<evidence type="ECO:0000313" key="2">
    <source>
        <dbReference type="EMBL" id="PKR88375.1"/>
    </source>
</evidence>
<gene>
    <name evidence="2" type="ORF">CXZ10_15265</name>
</gene>